<evidence type="ECO:0000313" key="9">
    <source>
        <dbReference type="EMBL" id="KAF3322098.1"/>
    </source>
</evidence>
<keyword evidence="5" id="KW-0804">Transcription</keyword>
<dbReference type="AlphaFoldDB" id="A0A833QEJ2"/>
<evidence type="ECO:0000256" key="6">
    <source>
        <dbReference type="SAM" id="MobiDB-lite"/>
    </source>
</evidence>
<sequence>METVGIGEKRKAPCDDGSVYASNWKRGVYSFPSGAPEMGTPFTRPQWLELQRQALIYKHITASIPVPPYLLVPFHYTTAPYYMIGGAGALVNLGYLVNSNDPELRRCRRTDGKKWRCSKDAAPDQKYCERHMHRGKPRSRKPVEAPKSKALESTTAAAAPATNTASVAHPVVRGGVENSSWNYMGFSDSYGLFGNQADKSSSQLKHAGSKPRFTEAIPDDDTCKQQQHHHNSLNLNFANIKDYSFSLLNSDLGSINDKPASMPDENTETRGFIDAWSAEKAATLTSSNSLTSLDLPHSGLSLSMPNDQIDLRIADPLSSMQSPVTWTNHDSSLCGPLGEFFQPHLQQHIDITEEPHVPEMPIDLWSKVYNESNKINHEESPKRPVVLSPTGVLQKTASYSDNSNTSSPSFVGMGPAIYHRHVFSDFK</sequence>
<keyword evidence="5" id="KW-0805">Transcription regulation</keyword>
<comment type="function">
    <text evidence="5">Transcription activator.</text>
</comment>
<accession>A0A833QEJ2</accession>
<evidence type="ECO:0000256" key="3">
    <source>
        <dbReference type="ARBA" id="ARBA00023242"/>
    </source>
</evidence>
<dbReference type="OrthoDB" id="1937002at2759"/>
<evidence type="ECO:0000256" key="4">
    <source>
        <dbReference type="PROSITE-ProRule" id="PRU01002"/>
    </source>
</evidence>
<gene>
    <name evidence="9" type="ORF">FCM35_KLT13239</name>
</gene>
<comment type="similarity">
    <text evidence="2 5">Belongs to the GRF family.</text>
</comment>
<evidence type="ECO:0000256" key="5">
    <source>
        <dbReference type="RuleBase" id="RU367127"/>
    </source>
</evidence>
<evidence type="ECO:0000256" key="1">
    <source>
        <dbReference type="ARBA" id="ARBA00004123"/>
    </source>
</evidence>
<feature type="domain" description="QLQ" evidence="7">
    <location>
        <begin position="41"/>
        <end position="76"/>
    </location>
</feature>
<comment type="subcellular location">
    <subcellularLocation>
        <location evidence="1 4 5">Nucleus</location>
    </subcellularLocation>
</comment>
<proteinExistence type="inferred from homology"/>
<dbReference type="PANTHER" id="PTHR31602">
    <property type="entry name" value="GROWTH-REGULATING FACTOR 5"/>
    <property type="match status" value="1"/>
</dbReference>
<dbReference type="InterPro" id="IPR014978">
    <property type="entry name" value="Gln-Leu-Gln_QLQ"/>
</dbReference>
<dbReference type="GO" id="GO:0005634">
    <property type="term" value="C:nucleus"/>
    <property type="evidence" value="ECO:0007669"/>
    <property type="project" value="UniProtKB-SubCell"/>
</dbReference>
<comment type="caution">
    <text evidence="9">The sequence shown here is derived from an EMBL/GenBank/DDBJ whole genome shotgun (WGS) entry which is preliminary data.</text>
</comment>
<evidence type="ECO:0000256" key="2">
    <source>
        <dbReference type="ARBA" id="ARBA00008122"/>
    </source>
</evidence>
<dbReference type="PROSITE" id="PS51666">
    <property type="entry name" value="QLQ"/>
    <property type="match status" value="1"/>
</dbReference>
<dbReference type="InterPro" id="IPR031137">
    <property type="entry name" value="GRF"/>
</dbReference>
<comment type="domain">
    <text evidence="5">The QLQ domain and WRC domain may be involved in protein-protein interaction and DNA-binding, respectively.</text>
</comment>
<keyword evidence="10" id="KW-1185">Reference proteome</keyword>
<keyword evidence="5" id="KW-0010">Activator</keyword>
<feature type="domain" description="WRC" evidence="8">
    <location>
        <begin position="101"/>
        <end position="145"/>
    </location>
</feature>
<dbReference type="GO" id="GO:0006351">
    <property type="term" value="P:DNA-templated transcription"/>
    <property type="evidence" value="ECO:0007669"/>
    <property type="project" value="UniProtKB-UniRule"/>
</dbReference>
<feature type="region of interest" description="Disordered" evidence="6">
    <location>
        <begin position="131"/>
        <end position="162"/>
    </location>
</feature>
<dbReference type="Pfam" id="PF08879">
    <property type="entry name" value="WRC"/>
    <property type="match status" value="1"/>
</dbReference>
<evidence type="ECO:0000259" key="8">
    <source>
        <dbReference type="PROSITE" id="PS51667"/>
    </source>
</evidence>
<reference evidence="9" key="1">
    <citation type="submission" date="2020-01" db="EMBL/GenBank/DDBJ databases">
        <title>Genome sequence of Kobresia littledalei, the first chromosome-level genome in the family Cyperaceae.</title>
        <authorList>
            <person name="Qu G."/>
        </authorList>
    </citation>
    <scope>NUCLEOTIDE SEQUENCE</scope>
    <source>
        <strain evidence="9">C.B.Clarke</strain>
        <tissue evidence="9">Leaf</tissue>
    </source>
</reference>
<feature type="compositionally biased region" description="Low complexity" evidence="6">
    <location>
        <begin position="151"/>
        <end position="162"/>
    </location>
</feature>
<evidence type="ECO:0000313" key="10">
    <source>
        <dbReference type="Proteomes" id="UP000623129"/>
    </source>
</evidence>
<dbReference type="GO" id="GO:0006355">
    <property type="term" value="P:regulation of DNA-templated transcription"/>
    <property type="evidence" value="ECO:0007669"/>
    <property type="project" value="InterPro"/>
</dbReference>
<dbReference type="GO" id="GO:0032502">
    <property type="term" value="P:developmental process"/>
    <property type="evidence" value="ECO:0007669"/>
    <property type="project" value="InterPro"/>
</dbReference>
<evidence type="ECO:0000259" key="7">
    <source>
        <dbReference type="PROSITE" id="PS51666"/>
    </source>
</evidence>
<feature type="compositionally biased region" description="Basic and acidic residues" evidence="6">
    <location>
        <begin position="141"/>
        <end position="150"/>
    </location>
</feature>
<keyword evidence="3 4" id="KW-0539">Nucleus</keyword>
<dbReference type="Pfam" id="PF08880">
    <property type="entry name" value="QLQ"/>
    <property type="match status" value="1"/>
</dbReference>
<feature type="compositionally biased region" description="Basic residues" evidence="6">
    <location>
        <begin position="131"/>
        <end position="140"/>
    </location>
</feature>
<dbReference type="SMART" id="SM00951">
    <property type="entry name" value="QLQ"/>
    <property type="match status" value="1"/>
</dbReference>
<dbReference type="EMBL" id="SWLB01000025">
    <property type="protein sequence ID" value="KAF3322098.1"/>
    <property type="molecule type" value="Genomic_DNA"/>
</dbReference>
<dbReference type="Proteomes" id="UP000623129">
    <property type="component" value="Unassembled WGS sequence"/>
</dbReference>
<protein>
    <recommendedName>
        <fullName evidence="5">Growth-regulating factor</fullName>
    </recommendedName>
</protein>
<feature type="short sequence motif" description="Bipartite nuclear localization signal" evidence="4">
    <location>
        <begin position="106"/>
        <end position="116"/>
    </location>
</feature>
<name>A0A833QEJ2_9POAL</name>
<feature type="short sequence motif" description="Bipartite nuclear localization signal" evidence="4">
    <location>
        <begin position="134"/>
        <end position="141"/>
    </location>
</feature>
<dbReference type="GO" id="GO:0005524">
    <property type="term" value="F:ATP binding"/>
    <property type="evidence" value="ECO:0007669"/>
    <property type="project" value="UniProtKB-UniRule"/>
</dbReference>
<dbReference type="InterPro" id="IPR014977">
    <property type="entry name" value="WRC_dom"/>
</dbReference>
<organism evidence="9 10">
    <name type="scientific">Carex littledalei</name>
    <dbReference type="NCBI Taxonomy" id="544730"/>
    <lineage>
        <taxon>Eukaryota</taxon>
        <taxon>Viridiplantae</taxon>
        <taxon>Streptophyta</taxon>
        <taxon>Embryophyta</taxon>
        <taxon>Tracheophyta</taxon>
        <taxon>Spermatophyta</taxon>
        <taxon>Magnoliopsida</taxon>
        <taxon>Liliopsida</taxon>
        <taxon>Poales</taxon>
        <taxon>Cyperaceae</taxon>
        <taxon>Cyperoideae</taxon>
        <taxon>Cariceae</taxon>
        <taxon>Carex</taxon>
        <taxon>Carex subgen. Euthyceras</taxon>
    </lineage>
</organism>
<dbReference type="PANTHER" id="PTHR31602:SF101">
    <property type="entry name" value="GROWTH-REGULATING FACTOR 7"/>
    <property type="match status" value="1"/>
</dbReference>
<dbReference type="PROSITE" id="PS51667">
    <property type="entry name" value="WRC"/>
    <property type="match status" value="1"/>
</dbReference>